<protein>
    <submittedName>
        <fullName evidence="2">Uncharacterized protein</fullName>
    </submittedName>
</protein>
<gene>
    <name evidence="2" type="ORF">AK812_SmicGene1</name>
</gene>
<dbReference type="Proteomes" id="UP000186817">
    <property type="component" value="Unassembled WGS sequence"/>
</dbReference>
<evidence type="ECO:0000313" key="2">
    <source>
        <dbReference type="EMBL" id="OLQ15679.1"/>
    </source>
</evidence>
<dbReference type="AlphaFoldDB" id="A0A1Q9F7T7"/>
<feature type="chain" id="PRO_5010372352" evidence="1">
    <location>
        <begin position="23"/>
        <end position="142"/>
    </location>
</feature>
<keyword evidence="3" id="KW-1185">Reference proteome</keyword>
<evidence type="ECO:0000256" key="1">
    <source>
        <dbReference type="SAM" id="SignalP"/>
    </source>
</evidence>
<accession>A0A1Q9F7T7</accession>
<organism evidence="2 3">
    <name type="scientific">Symbiodinium microadriaticum</name>
    <name type="common">Dinoflagellate</name>
    <name type="synonym">Zooxanthella microadriatica</name>
    <dbReference type="NCBI Taxonomy" id="2951"/>
    <lineage>
        <taxon>Eukaryota</taxon>
        <taxon>Sar</taxon>
        <taxon>Alveolata</taxon>
        <taxon>Dinophyceae</taxon>
        <taxon>Suessiales</taxon>
        <taxon>Symbiodiniaceae</taxon>
        <taxon>Symbiodinium</taxon>
    </lineage>
</organism>
<feature type="non-terminal residue" evidence="2">
    <location>
        <position position="142"/>
    </location>
</feature>
<reference evidence="2 3" key="1">
    <citation type="submission" date="2016-02" db="EMBL/GenBank/DDBJ databases">
        <title>Genome analysis of coral dinoflagellate symbionts highlights evolutionary adaptations to a symbiotic lifestyle.</title>
        <authorList>
            <person name="Aranda M."/>
            <person name="Li Y."/>
            <person name="Liew Y.J."/>
            <person name="Baumgarten S."/>
            <person name="Simakov O."/>
            <person name="Wilson M."/>
            <person name="Piel J."/>
            <person name="Ashoor H."/>
            <person name="Bougouffa S."/>
            <person name="Bajic V.B."/>
            <person name="Ryu T."/>
            <person name="Ravasi T."/>
            <person name="Bayer T."/>
            <person name="Micklem G."/>
            <person name="Kim H."/>
            <person name="Bhak J."/>
            <person name="Lajeunesse T.C."/>
            <person name="Voolstra C.R."/>
        </authorList>
    </citation>
    <scope>NUCLEOTIDE SEQUENCE [LARGE SCALE GENOMIC DNA]</scope>
    <source>
        <strain evidence="2 3">CCMP2467</strain>
    </source>
</reference>
<keyword evidence="1" id="KW-0732">Signal</keyword>
<comment type="caution">
    <text evidence="2">The sequence shown here is derived from an EMBL/GenBank/DDBJ whole genome shotgun (WGS) entry which is preliminary data.</text>
</comment>
<sequence>MPSSSLFGFEAFVLTFQAFVLTSKSSKPLSVQRLLPWLQTLQGIAEGVDLDTKEKAVEKQVLTAMGGCIGGTQEEMATPDVEKAETLNSLHTAVSRTSMNFQTFSDYTALAIYFLFMRSNQAVHLVSTGLSEIWRRDLSYVQ</sequence>
<dbReference type="EMBL" id="LSRX01000001">
    <property type="protein sequence ID" value="OLQ15679.1"/>
    <property type="molecule type" value="Genomic_DNA"/>
</dbReference>
<evidence type="ECO:0000313" key="3">
    <source>
        <dbReference type="Proteomes" id="UP000186817"/>
    </source>
</evidence>
<name>A0A1Q9F7T7_SYMMI</name>
<feature type="signal peptide" evidence="1">
    <location>
        <begin position="1"/>
        <end position="22"/>
    </location>
</feature>
<proteinExistence type="predicted"/>